<evidence type="ECO:0000256" key="5">
    <source>
        <dbReference type="SAM" id="Phobius"/>
    </source>
</evidence>
<evidence type="ECO:0000256" key="2">
    <source>
        <dbReference type="ARBA" id="ARBA00022692"/>
    </source>
</evidence>
<keyword evidence="2 5" id="KW-0812">Transmembrane</keyword>
<dbReference type="Proteomes" id="UP000028924">
    <property type="component" value="Unassembled WGS sequence"/>
</dbReference>
<feature type="transmembrane region" description="Helical" evidence="5">
    <location>
        <begin position="6"/>
        <end position="26"/>
    </location>
</feature>
<dbReference type="eggNOG" id="ENOG502QPKQ">
    <property type="taxonomic scope" value="Eukaryota"/>
</dbReference>
<feature type="transmembrane region" description="Helical" evidence="5">
    <location>
        <begin position="85"/>
        <end position="109"/>
    </location>
</feature>
<proteinExistence type="predicted"/>
<feature type="transmembrane region" description="Helical" evidence="5">
    <location>
        <begin position="580"/>
        <end position="601"/>
    </location>
</feature>
<evidence type="ECO:0000313" key="6">
    <source>
        <dbReference type="EMBL" id="KFM23376.1"/>
    </source>
</evidence>
<dbReference type="InterPro" id="IPR006876">
    <property type="entry name" value="LMBR1-like_membr_prot"/>
</dbReference>
<dbReference type="KEGG" id="apro:F751_1072"/>
<feature type="transmembrane region" description="Helical" evidence="5">
    <location>
        <begin position="390"/>
        <end position="410"/>
    </location>
</feature>
<keyword evidence="7" id="KW-1185">Reference proteome</keyword>
<dbReference type="STRING" id="3075.A0A087SCC2"/>
<feature type="transmembrane region" description="Helical" evidence="5">
    <location>
        <begin position="439"/>
        <end position="465"/>
    </location>
</feature>
<keyword evidence="4 5" id="KW-0472">Membrane</keyword>
<accession>A0A087SCC2</accession>
<comment type="subcellular location">
    <subcellularLocation>
        <location evidence="1">Membrane</location>
        <topology evidence="1">Multi-pass membrane protein</topology>
    </subcellularLocation>
</comment>
<dbReference type="GeneID" id="23612463"/>
<evidence type="ECO:0000256" key="1">
    <source>
        <dbReference type="ARBA" id="ARBA00004141"/>
    </source>
</evidence>
<dbReference type="PANTHER" id="PTHR31652:SF0">
    <property type="entry name" value="LIMR FAMILY PROTEIN DDB_G0283707-RELATED"/>
    <property type="match status" value="1"/>
</dbReference>
<reference evidence="6 7" key="1">
    <citation type="journal article" date="2014" name="BMC Genomics">
        <title>Oil accumulation mechanisms of the oleaginous microalga Chlorella protothecoides revealed through its genome, transcriptomes, and proteomes.</title>
        <authorList>
            <person name="Gao C."/>
            <person name="Wang Y."/>
            <person name="Shen Y."/>
            <person name="Yan D."/>
            <person name="He X."/>
            <person name="Dai J."/>
            <person name="Wu Q."/>
        </authorList>
    </citation>
    <scope>NUCLEOTIDE SEQUENCE [LARGE SCALE GENOMIC DNA]</scope>
    <source>
        <strain evidence="6 7">0710</strain>
    </source>
</reference>
<keyword evidence="3 5" id="KW-1133">Transmembrane helix</keyword>
<gene>
    <name evidence="6" type="ORF">F751_1072</name>
</gene>
<feature type="transmembrane region" description="Helical" evidence="5">
    <location>
        <begin position="485"/>
        <end position="505"/>
    </location>
</feature>
<feature type="transmembrane region" description="Helical" evidence="5">
    <location>
        <begin position="38"/>
        <end position="58"/>
    </location>
</feature>
<dbReference type="PANTHER" id="PTHR31652">
    <property type="entry name" value="LIMR FAMILY PROTEIN DDB_G0283707-RELATED"/>
    <property type="match status" value="1"/>
</dbReference>
<feature type="transmembrane region" description="Helical" evidence="5">
    <location>
        <begin position="220"/>
        <end position="251"/>
    </location>
</feature>
<sequence length="618" mass="69842">MENWFLIIIMVVVGLLTMASSVYLLIAFQHPEDRNQAWFPKIVVCLGICLAIWTVLLFPLDVANVHACSADLPLADCSTTLPMDILWYAIYVAIVVMAFAVIPFALFYYEGDSEWSMGRRILSAVLWSIGTFICIVLIIVIPYVTIGYVKYPVQSAWSGMLPVSYTSSATMNTCIGLFADYNVNAPSGPPAVNNTIAFVGINCNTLSNGLSEVWTLRTSFIMYVMAMVSTIGWFLFMVFGAVGLVSLPLDFIREFLGRPRKVITRSQYIERAADLGRRAQEIKLIAEVLQKEERERGRSWKWRRNTRALGNQMIVLEEDAVQLELVYPQGEDPEYKWVWMIMKYWLKLVVGILSIGVTISWILQIILYILISPPVSPLLNTAFTKADAVFPLFGTLLFALWAFYLQAAVIKGNFKFGLNLLLFRGEDPEYKWVWMIMKYWLKLVVGILSIGVTISWILQIILYILISPPVSPLLNTAFTKADAVFPLFGTLLFALWAFYLQAAVIKGNFKFGLNLLLFRVHPMRRGATFMSSFLFNIALLLLASTAAVQFCSEAFALYAENSDILNIFGAQLTSLQGLSWLYNNSIFIYILLGMTLLTLIYRMPAMVEQARRALGRLQ</sequence>
<dbReference type="EMBL" id="KL662090">
    <property type="protein sequence ID" value="KFM23376.1"/>
    <property type="molecule type" value="Genomic_DNA"/>
</dbReference>
<dbReference type="AlphaFoldDB" id="A0A087SCC2"/>
<name>A0A087SCC2_AUXPR</name>
<feature type="transmembrane region" description="Helical" evidence="5">
    <location>
        <begin position="121"/>
        <end position="144"/>
    </location>
</feature>
<organism evidence="6 7">
    <name type="scientific">Auxenochlorella protothecoides</name>
    <name type="common">Green microalga</name>
    <name type="synonym">Chlorella protothecoides</name>
    <dbReference type="NCBI Taxonomy" id="3075"/>
    <lineage>
        <taxon>Eukaryota</taxon>
        <taxon>Viridiplantae</taxon>
        <taxon>Chlorophyta</taxon>
        <taxon>core chlorophytes</taxon>
        <taxon>Trebouxiophyceae</taxon>
        <taxon>Chlorellales</taxon>
        <taxon>Chlorellaceae</taxon>
        <taxon>Auxenochlorella</taxon>
    </lineage>
</organism>
<dbReference type="RefSeq" id="XP_011396246.1">
    <property type="nucleotide sequence ID" value="XM_011397944.1"/>
</dbReference>
<dbReference type="Pfam" id="PF04791">
    <property type="entry name" value="LMBR1"/>
    <property type="match status" value="2"/>
</dbReference>
<feature type="transmembrane region" description="Helical" evidence="5">
    <location>
        <begin position="526"/>
        <end position="548"/>
    </location>
</feature>
<dbReference type="OrthoDB" id="73273at2759"/>
<evidence type="ECO:0000256" key="3">
    <source>
        <dbReference type="ARBA" id="ARBA00022989"/>
    </source>
</evidence>
<evidence type="ECO:0000313" key="7">
    <source>
        <dbReference type="Proteomes" id="UP000028924"/>
    </source>
</evidence>
<evidence type="ECO:0000256" key="4">
    <source>
        <dbReference type="ARBA" id="ARBA00023136"/>
    </source>
</evidence>
<protein>
    <submittedName>
        <fullName evidence="6">LIMR family protein</fullName>
    </submittedName>
</protein>
<dbReference type="GO" id="GO:0016020">
    <property type="term" value="C:membrane"/>
    <property type="evidence" value="ECO:0007669"/>
    <property type="project" value="UniProtKB-SubCell"/>
</dbReference>
<feature type="transmembrane region" description="Helical" evidence="5">
    <location>
        <begin position="344"/>
        <end position="370"/>
    </location>
</feature>